<proteinExistence type="predicted"/>
<keyword evidence="2" id="KW-1185">Reference proteome</keyword>
<dbReference type="Pfam" id="PF14450">
    <property type="entry name" value="FtsA"/>
    <property type="match status" value="1"/>
</dbReference>
<dbReference type="InterPro" id="IPR050696">
    <property type="entry name" value="FtsA/MreB"/>
</dbReference>
<dbReference type="Gene3D" id="3.30.420.40">
    <property type="match status" value="2"/>
</dbReference>
<dbReference type="InterPro" id="IPR043129">
    <property type="entry name" value="ATPase_NBD"/>
</dbReference>
<sequence>MDINIKKANANLVDFAQVVNSEHSVRKLLASEKIKVGVDLGTSSIVLTVLDKDNKPIYGAYEYANAVQDGIVVNYLETVKILQRLKQRAEAVLQRNLVTACGAIPPETGNSSAKIVSNVIEAAEFKCTHIVDEPTAAGKFLHVADGTVVDVGGGTTGISVFKNDNLIKSIDEPTGGTHMTLVLSGYYRISYDEAEKLKRDKTKEKEVYPVIKPVVEKMATITIGAFKNKEKILPIYVVGGSTNFDEFETTFSKILQTNVIKPMYPQFVTPLGIAMYDEDD</sequence>
<dbReference type="NCBIfam" id="TIGR02529">
    <property type="entry name" value="EutJ"/>
    <property type="match status" value="1"/>
</dbReference>
<dbReference type="NCBIfam" id="NF011660">
    <property type="entry name" value="PRK15080.1"/>
    <property type="match status" value="1"/>
</dbReference>
<dbReference type="InterPro" id="IPR013366">
    <property type="entry name" value="EutJ"/>
</dbReference>
<dbReference type="PANTHER" id="PTHR32432:SF3">
    <property type="entry name" value="ETHANOLAMINE UTILIZATION PROTEIN EUTJ"/>
    <property type="match status" value="1"/>
</dbReference>
<dbReference type="AlphaFoldDB" id="A0A7W3UKY6"/>
<reference evidence="1 2" key="1">
    <citation type="submission" date="2020-07" db="EMBL/GenBank/DDBJ databases">
        <title>Description of Limosilactobacillus balticus sp. nov., Limosilactobacillus agrestis sp. nov., Limosilactobacillus albertensis sp. nov., Limosilactobacillus rudii sp. nov., Limosilactobacillus fastidiosus sp. nov., five novel Limosilactobacillus species isolated from the vertebrate gastrointestinal tract, and proposal of 6 subspecies of Limosilactobacillus reuteri adapted to the gastrointestinal tract of specific vertebrate hosts.</title>
        <authorList>
            <person name="Li F."/>
            <person name="Cheng C."/>
            <person name="Zheng J."/>
            <person name="Quevedo R.M."/>
            <person name="Li J."/>
            <person name="Roos S."/>
            <person name="Gaenzle M.G."/>
            <person name="Walter J."/>
        </authorList>
    </citation>
    <scope>NUCLEOTIDE SEQUENCE [LARGE SCALE GENOMIC DNA]</scope>
    <source>
        <strain evidence="1 2">STM2_1</strain>
    </source>
</reference>
<organism evidence="1 2">
    <name type="scientific">Limosilactobacillus rudii</name>
    <dbReference type="NCBI Taxonomy" id="2759755"/>
    <lineage>
        <taxon>Bacteria</taxon>
        <taxon>Bacillati</taxon>
        <taxon>Bacillota</taxon>
        <taxon>Bacilli</taxon>
        <taxon>Lactobacillales</taxon>
        <taxon>Lactobacillaceae</taxon>
        <taxon>Limosilactobacillus</taxon>
    </lineage>
</organism>
<name>A0A7W3UKY6_9LACO</name>
<dbReference type="RefSeq" id="WP_182596239.1">
    <property type="nucleotide sequence ID" value="NZ_JACIVA010000046.1"/>
</dbReference>
<evidence type="ECO:0000313" key="2">
    <source>
        <dbReference type="Proteomes" id="UP000517106"/>
    </source>
</evidence>
<accession>A0A7W3UKY6</accession>
<dbReference type="SUPFAM" id="SSF53067">
    <property type="entry name" value="Actin-like ATPase domain"/>
    <property type="match status" value="2"/>
</dbReference>
<gene>
    <name evidence="1" type="primary">eutJ</name>
    <name evidence="1" type="ORF">H5S09_06095</name>
</gene>
<comment type="caution">
    <text evidence="1">The sequence shown here is derived from an EMBL/GenBank/DDBJ whole genome shotgun (WGS) entry which is preliminary data.</text>
</comment>
<evidence type="ECO:0000313" key="1">
    <source>
        <dbReference type="EMBL" id="MBB1097507.1"/>
    </source>
</evidence>
<protein>
    <submittedName>
        <fullName evidence="1">Ethanolamine utilization protein EutJ</fullName>
    </submittedName>
</protein>
<dbReference type="EMBL" id="JACIVA010000046">
    <property type="protein sequence ID" value="MBB1097507.1"/>
    <property type="molecule type" value="Genomic_DNA"/>
</dbReference>
<dbReference type="PANTHER" id="PTHR32432">
    <property type="entry name" value="CELL DIVISION PROTEIN FTSA-RELATED"/>
    <property type="match status" value="1"/>
</dbReference>
<dbReference type="Proteomes" id="UP000517106">
    <property type="component" value="Unassembled WGS sequence"/>
</dbReference>